<dbReference type="Proteomes" id="UP001153365">
    <property type="component" value="Unassembled WGS sequence"/>
</dbReference>
<feature type="region of interest" description="Disordered" evidence="7">
    <location>
        <begin position="1"/>
        <end position="25"/>
    </location>
</feature>
<dbReference type="Pfam" id="PF00324">
    <property type="entry name" value="AA_permease"/>
    <property type="match status" value="1"/>
</dbReference>
<keyword evidence="2" id="KW-0813">Transport</keyword>
<evidence type="ECO:0000256" key="1">
    <source>
        <dbReference type="ARBA" id="ARBA00004141"/>
    </source>
</evidence>
<feature type="transmembrane region" description="Helical" evidence="8">
    <location>
        <begin position="493"/>
        <end position="513"/>
    </location>
</feature>
<reference evidence="10" key="1">
    <citation type="submission" date="2022-06" db="EMBL/GenBank/DDBJ databases">
        <authorList>
            <consortium name="SYNGENTA / RWTH Aachen University"/>
        </authorList>
    </citation>
    <scope>NUCLEOTIDE SEQUENCE</scope>
</reference>
<dbReference type="GO" id="GO:0016020">
    <property type="term" value="C:membrane"/>
    <property type="evidence" value="ECO:0007669"/>
    <property type="project" value="UniProtKB-SubCell"/>
</dbReference>
<dbReference type="AlphaFoldDB" id="A0AAV0AWJ1"/>
<organism evidence="10 11">
    <name type="scientific">Phakopsora pachyrhizi</name>
    <name type="common">Asian soybean rust disease fungus</name>
    <dbReference type="NCBI Taxonomy" id="170000"/>
    <lineage>
        <taxon>Eukaryota</taxon>
        <taxon>Fungi</taxon>
        <taxon>Dikarya</taxon>
        <taxon>Basidiomycota</taxon>
        <taxon>Pucciniomycotina</taxon>
        <taxon>Pucciniomycetes</taxon>
        <taxon>Pucciniales</taxon>
        <taxon>Phakopsoraceae</taxon>
        <taxon>Phakopsora</taxon>
    </lineage>
</organism>
<dbReference type="Gene3D" id="1.20.1740.10">
    <property type="entry name" value="Amino acid/polyamine transporter I"/>
    <property type="match status" value="1"/>
</dbReference>
<evidence type="ECO:0000259" key="9">
    <source>
        <dbReference type="Pfam" id="PF00324"/>
    </source>
</evidence>
<name>A0AAV0AWJ1_PHAPC</name>
<keyword evidence="5 8" id="KW-1133">Transmembrane helix</keyword>
<dbReference type="GO" id="GO:0015171">
    <property type="term" value="F:amino acid transmembrane transporter activity"/>
    <property type="evidence" value="ECO:0007669"/>
    <property type="project" value="TreeGrafter"/>
</dbReference>
<dbReference type="PROSITE" id="PS00218">
    <property type="entry name" value="AMINO_ACID_PERMEASE_1"/>
    <property type="match status" value="1"/>
</dbReference>
<dbReference type="EMBL" id="CALTRL010001604">
    <property type="protein sequence ID" value="CAH7673123.1"/>
    <property type="molecule type" value="Genomic_DNA"/>
</dbReference>
<feature type="transmembrane region" description="Helical" evidence="8">
    <location>
        <begin position="390"/>
        <end position="407"/>
    </location>
</feature>
<evidence type="ECO:0000256" key="8">
    <source>
        <dbReference type="SAM" id="Phobius"/>
    </source>
</evidence>
<gene>
    <name evidence="10" type="ORF">PPACK8108_LOCUS7985</name>
</gene>
<dbReference type="PANTHER" id="PTHR43341">
    <property type="entry name" value="AMINO ACID PERMEASE"/>
    <property type="match status" value="1"/>
</dbReference>
<feature type="transmembrane region" description="Helical" evidence="8">
    <location>
        <begin position="90"/>
        <end position="109"/>
    </location>
</feature>
<accession>A0AAV0AWJ1</accession>
<dbReference type="InterPro" id="IPR004840">
    <property type="entry name" value="Amino_acid_permease_CS"/>
</dbReference>
<feature type="transmembrane region" description="Helical" evidence="8">
    <location>
        <begin position="419"/>
        <end position="444"/>
    </location>
</feature>
<evidence type="ECO:0000256" key="3">
    <source>
        <dbReference type="ARBA" id="ARBA00022692"/>
    </source>
</evidence>
<evidence type="ECO:0000256" key="6">
    <source>
        <dbReference type="ARBA" id="ARBA00023136"/>
    </source>
</evidence>
<comment type="caution">
    <text evidence="10">The sequence shown here is derived from an EMBL/GenBank/DDBJ whole genome shotgun (WGS) entry which is preliminary data.</text>
</comment>
<sequence>MDSSEKPPSSNMKPYTAWDESPKGHNAHLYETKETSAVQGMPNNEEEGNNTVKRDLEQRHISMIAIGGTIGTGLFLGMGEALNKGGPVGLILGYSVMGLVVYSMTIALGEMVTMFPVSGSLTHYPSRFVDRSLGFAVGWNYWYSLVTAIPSEIIAAAIVVDYWKVPVNRALWVTLFIVLGCAFNFFGVRWYGETEFVFAAIKVVAVVMLLIVGIVIDLGGGPNHDRVGFRNLKNPGPFNQLNGIPGVGGRFLAFWSVFIQAVYSFIGTEMVAITAGEAANPRKTVPKAIERVFYRILVFYLGSTTLVGLLVPYTSPELLGGTGDAASSPFVIAIKQAGISVLPDIVNLVILLSSLSAASSKLYGASRILFGLSNDGMSPRIFRKCTKNGLPMYALLASFGVVGLSYMCMNSKSSIAFNWFQNLSAISGLVTWWSILVSYIFFYQGLKVQGYNRDNLHYKAPFQPYASYFSLFMLTIITLMSGFETFLKGNWSFSTFASNYLLLPVFIGMYFTWKIIHKTKFVKPSEMDFVTGTRELDEMEAEEKSKIVEPTTKLGKFMDWVSFSYTFNFLMENPKLIFTNVCSYYDKN</sequence>
<evidence type="ECO:0000256" key="4">
    <source>
        <dbReference type="ARBA" id="ARBA00022970"/>
    </source>
</evidence>
<feature type="transmembrane region" description="Helical" evidence="8">
    <location>
        <begin position="60"/>
        <end position="78"/>
    </location>
</feature>
<evidence type="ECO:0000256" key="2">
    <source>
        <dbReference type="ARBA" id="ARBA00022448"/>
    </source>
</evidence>
<keyword evidence="4" id="KW-0029">Amino-acid transport</keyword>
<evidence type="ECO:0000313" key="11">
    <source>
        <dbReference type="Proteomes" id="UP001153365"/>
    </source>
</evidence>
<dbReference type="InterPro" id="IPR050524">
    <property type="entry name" value="APC_YAT"/>
</dbReference>
<feature type="transmembrane region" description="Helical" evidence="8">
    <location>
        <begin position="170"/>
        <end position="190"/>
    </location>
</feature>
<evidence type="ECO:0000256" key="7">
    <source>
        <dbReference type="SAM" id="MobiDB-lite"/>
    </source>
</evidence>
<dbReference type="InterPro" id="IPR004841">
    <property type="entry name" value="AA-permease/SLC12A_dom"/>
</dbReference>
<feature type="compositionally biased region" description="Polar residues" evidence="7">
    <location>
        <begin position="1"/>
        <end position="13"/>
    </location>
</feature>
<evidence type="ECO:0000256" key="5">
    <source>
        <dbReference type="ARBA" id="ARBA00022989"/>
    </source>
</evidence>
<keyword evidence="6 8" id="KW-0472">Membrane</keyword>
<protein>
    <submittedName>
        <fullName evidence="10">Amino acid permease-domain-containing protein</fullName>
    </submittedName>
</protein>
<dbReference type="FunFam" id="1.20.1740.10:FF:000006">
    <property type="entry name" value="General amino acid permease"/>
    <property type="match status" value="1"/>
</dbReference>
<feature type="transmembrane region" description="Helical" evidence="8">
    <location>
        <begin position="141"/>
        <end position="163"/>
    </location>
</feature>
<feature type="domain" description="Amino acid permease/ SLC12A" evidence="9">
    <location>
        <begin position="60"/>
        <end position="522"/>
    </location>
</feature>
<keyword evidence="3 8" id="KW-0812">Transmembrane</keyword>
<feature type="transmembrane region" description="Helical" evidence="8">
    <location>
        <begin position="465"/>
        <end position="487"/>
    </location>
</feature>
<feature type="transmembrane region" description="Helical" evidence="8">
    <location>
        <begin position="196"/>
        <end position="216"/>
    </location>
</feature>
<evidence type="ECO:0000313" key="10">
    <source>
        <dbReference type="EMBL" id="CAH7673123.1"/>
    </source>
</evidence>
<dbReference type="PANTHER" id="PTHR43341:SF4">
    <property type="entry name" value="ARGININE PERMEASE CAN1-RELATED"/>
    <property type="match status" value="1"/>
</dbReference>
<comment type="subcellular location">
    <subcellularLocation>
        <location evidence="1">Membrane</location>
        <topology evidence="1">Multi-pass membrane protein</topology>
    </subcellularLocation>
</comment>
<dbReference type="PIRSF" id="PIRSF006060">
    <property type="entry name" value="AA_transporter"/>
    <property type="match status" value="1"/>
</dbReference>
<feature type="transmembrane region" description="Helical" evidence="8">
    <location>
        <begin position="292"/>
        <end position="313"/>
    </location>
</feature>
<keyword evidence="11" id="KW-1185">Reference proteome</keyword>
<proteinExistence type="predicted"/>